<dbReference type="Pfam" id="PF03432">
    <property type="entry name" value="Relaxase"/>
    <property type="match status" value="1"/>
</dbReference>
<reference evidence="4" key="2">
    <citation type="journal article" date="2021" name="PeerJ">
        <title>Extensive microbial diversity within the chicken gut microbiome revealed by metagenomics and culture.</title>
        <authorList>
            <person name="Gilroy R."/>
            <person name="Ravi A."/>
            <person name="Getino M."/>
            <person name="Pursley I."/>
            <person name="Horton D.L."/>
            <person name="Alikhan N.F."/>
            <person name="Baker D."/>
            <person name="Gharbi K."/>
            <person name="Hall N."/>
            <person name="Watson M."/>
            <person name="Adriaenssens E.M."/>
            <person name="Foster-Nyarko E."/>
            <person name="Jarju S."/>
            <person name="Secka A."/>
            <person name="Antonio M."/>
            <person name="Oren A."/>
            <person name="Chaudhuri R.R."/>
            <person name="La Ragione R."/>
            <person name="Hildebrand F."/>
            <person name="Pallen M.J."/>
        </authorList>
    </citation>
    <scope>NUCLEOTIDE SEQUENCE</scope>
    <source>
        <strain evidence="4">ChiSxjej1B13-7958</strain>
    </source>
</reference>
<proteinExistence type="predicted"/>
<dbReference type="Proteomes" id="UP000824242">
    <property type="component" value="Unassembled WGS sequence"/>
</dbReference>
<comment type="caution">
    <text evidence="4">The sequence shown here is derived from an EMBL/GenBank/DDBJ whole genome shotgun (WGS) entry which is preliminary data.</text>
</comment>
<organism evidence="4 5">
    <name type="scientific">Candidatus Caccousia avicola</name>
    <dbReference type="NCBI Taxonomy" id="2840721"/>
    <lineage>
        <taxon>Bacteria</taxon>
        <taxon>Bacillati</taxon>
        <taxon>Bacillota</taxon>
        <taxon>Clostridia</taxon>
        <taxon>Eubacteriales</taxon>
        <taxon>Oscillospiraceae</taxon>
        <taxon>Oscillospiraceae incertae sedis</taxon>
        <taxon>Candidatus Caccousia</taxon>
    </lineage>
</organism>
<gene>
    <name evidence="4" type="ORF">IAB89_11145</name>
</gene>
<keyword evidence="1" id="KW-0175">Coiled coil</keyword>
<evidence type="ECO:0000313" key="4">
    <source>
        <dbReference type="EMBL" id="HIR48189.1"/>
    </source>
</evidence>
<dbReference type="EMBL" id="DVGZ01000121">
    <property type="protein sequence ID" value="HIR48189.1"/>
    <property type="molecule type" value="Genomic_DNA"/>
</dbReference>
<sequence>MAYTSVIPVYRLDDSIEYVTDETKTSRSRHAESLRGAIADALNEKQTERDLFCSALGCTVETAFEDMCSVKRMWHKEDGVQGYHLVQSFAAGEVTPELAHQVGLELAEKVLGGRFQVIVSTHLNTGHIHNHLLWNSVSVEDGAKYHSNRKTYLRQIRTFSDELCRKYGLSVIETELSERSSLPYVQWLAEKNGKPTWKTPYQQDIAEAVAASLTWRQFLAAMERRGYTFRFDRKYPTLLPPGREHSIRFRTLGRNCTPEAIQRRILYPCRWKPAGRNASPPLRFFHRSRFDPWKGRVSGLRALYFSYLYKMGVLRRKPGYPGAAVREELRLLDRRIEQAEFVFRNHIADRGQLNALRQASEEQIAALLAERRRLSRNAPGSPRLSELTVQLRQLRRTVRLCRNIARDSEEMERRLQADRRTRQQEEEQNRRQQNKNRLPRERQDGINKGDA</sequence>
<feature type="domain" description="MobA/VirD2-like nuclease" evidence="3">
    <location>
        <begin position="43"/>
        <end position="169"/>
    </location>
</feature>
<reference evidence="4" key="1">
    <citation type="submission" date="2020-10" db="EMBL/GenBank/DDBJ databases">
        <authorList>
            <person name="Gilroy R."/>
        </authorList>
    </citation>
    <scope>NUCLEOTIDE SEQUENCE</scope>
    <source>
        <strain evidence="4">ChiSxjej1B13-7958</strain>
    </source>
</reference>
<evidence type="ECO:0000259" key="3">
    <source>
        <dbReference type="Pfam" id="PF03432"/>
    </source>
</evidence>
<dbReference type="AlphaFoldDB" id="A0A9D1API9"/>
<feature type="compositionally biased region" description="Basic and acidic residues" evidence="2">
    <location>
        <begin position="410"/>
        <end position="430"/>
    </location>
</feature>
<evidence type="ECO:0000256" key="2">
    <source>
        <dbReference type="SAM" id="MobiDB-lite"/>
    </source>
</evidence>
<evidence type="ECO:0000313" key="5">
    <source>
        <dbReference type="Proteomes" id="UP000824242"/>
    </source>
</evidence>
<accession>A0A9D1API9</accession>
<feature type="region of interest" description="Disordered" evidence="2">
    <location>
        <begin position="410"/>
        <end position="451"/>
    </location>
</feature>
<feature type="coiled-coil region" evidence="1">
    <location>
        <begin position="350"/>
        <end position="377"/>
    </location>
</feature>
<feature type="compositionally biased region" description="Basic and acidic residues" evidence="2">
    <location>
        <begin position="438"/>
        <end position="451"/>
    </location>
</feature>
<name>A0A9D1API9_9FIRM</name>
<dbReference type="InterPro" id="IPR005094">
    <property type="entry name" value="Endonuclease_MobA/VirD2"/>
</dbReference>
<evidence type="ECO:0000256" key="1">
    <source>
        <dbReference type="SAM" id="Coils"/>
    </source>
</evidence>
<protein>
    <submittedName>
        <fullName evidence="4">Relaxase/mobilization nuclease domain-containing protein</fullName>
    </submittedName>
</protein>